<organism evidence="1 2">
    <name type="scientific">Necator americanus</name>
    <name type="common">Human hookworm</name>
    <dbReference type="NCBI Taxonomy" id="51031"/>
    <lineage>
        <taxon>Eukaryota</taxon>
        <taxon>Metazoa</taxon>
        <taxon>Ecdysozoa</taxon>
        <taxon>Nematoda</taxon>
        <taxon>Chromadorea</taxon>
        <taxon>Rhabditida</taxon>
        <taxon>Rhabditina</taxon>
        <taxon>Rhabditomorpha</taxon>
        <taxon>Strongyloidea</taxon>
        <taxon>Ancylostomatidae</taxon>
        <taxon>Bunostominae</taxon>
        <taxon>Necator</taxon>
    </lineage>
</organism>
<evidence type="ECO:0000313" key="2">
    <source>
        <dbReference type="Proteomes" id="UP000053676"/>
    </source>
</evidence>
<dbReference type="EMBL" id="KI660324">
    <property type="protein sequence ID" value="ETN74933.1"/>
    <property type="molecule type" value="Genomic_DNA"/>
</dbReference>
<dbReference type="Proteomes" id="UP000053676">
    <property type="component" value="Unassembled WGS sequence"/>
</dbReference>
<dbReference type="AlphaFoldDB" id="W2SZ96"/>
<keyword evidence="2" id="KW-1185">Reference proteome</keyword>
<evidence type="ECO:0000313" key="1">
    <source>
        <dbReference type="EMBL" id="ETN74933.1"/>
    </source>
</evidence>
<dbReference type="OrthoDB" id="5835795at2759"/>
<proteinExistence type="predicted"/>
<reference evidence="2" key="1">
    <citation type="journal article" date="2014" name="Nat. Genet.">
        <title>Genome of the human hookworm Necator americanus.</title>
        <authorList>
            <person name="Tang Y.T."/>
            <person name="Gao X."/>
            <person name="Rosa B.A."/>
            <person name="Abubucker S."/>
            <person name="Hallsworth-Pepin K."/>
            <person name="Martin J."/>
            <person name="Tyagi R."/>
            <person name="Heizer E."/>
            <person name="Zhang X."/>
            <person name="Bhonagiri-Palsikar V."/>
            <person name="Minx P."/>
            <person name="Warren W.C."/>
            <person name="Wang Q."/>
            <person name="Zhan B."/>
            <person name="Hotez P.J."/>
            <person name="Sternberg P.W."/>
            <person name="Dougall A."/>
            <person name="Gaze S.T."/>
            <person name="Mulvenna J."/>
            <person name="Sotillo J."/>
            <person name="Ranganathan S."/>
            <person name="Rabelo E.M."/>
            <person name="Wilson R.K."/>
            <person name="Felgner P.L."/>
            <person name="Bethony J."/>
            <person name="Hawdon J.M."/>
            <person name="Gasser R.B."/>
            <person name="Loukas A."/>
            <person name="Mitreva M."/>
        </authorList>
    </citation>
    <scope>NUCLEOTIDE SEQUENCE [LARGE SCALE GENOMIC DNA]</scope>
</reference>
<protein>
    <submittedName>
        <fullName evidence="1">Uncharacterized protein</fullName>
    </submittedName>
</protein>
<gene>
    <name evidence="1" type="ORF">NECAME_12603</name>
</gene>
<name>W2SZ96_NECAM</name>
<sequence length="78" mass="8316">MYGNATEVAVKPVPACCGTVKRNGFTNNYGYGPHGIGPSNIGVDSFGFYRTLLQWCMGLCGPITVLSSISPIIPRHDP</sequence>
<dbReference type="KEGG" id="nai:NECAME_12603"/>
<accession>W2SZ96</accession>